<gene>
    <name evidence="3" type="ORF">Pcinc_021091</name>
</gene>
<reference evidence="3" key="1">
    <citation type="submission" date="2023-10" db="EMBL/GenBank/DDBJ databases">
        <title>Genome assemblies of two species of porcelain crab, Petrolisthes cinctipes and Petrolisthes manimaculis (Anomura: Porcellanidae).</title>
        <authorList>
            <person name="Angst P."/>
        </authorList>
    </citation>
    <scope>NUCLEOTIDE SEQUENCE</scope>
    <source>
        <strain evidence="3">PB745_01</strain>
        <tissue evidence="3">Gill</tissue>
    </source>
</reference>
<feature type="transmembrane region" description="Helical" evidence="1">
    <location>
        <begin position="220"/>
        <end position="244"/>
    </location>
</feature>
<keyword evidence="1" id="KW-0812">Transmembrane</keyword>
<comment type="caution">
    <text evidence="3">The sequence shown here is derived from an EMBL/GenBank/DDBJ whole genome shotgun (WGS) entry which is preliminary data.</text>
</comment>
<protein>
    <recommendedName>
        <fullName evidence="5">C1q domain-containing protein</fullName>
    </recommendedName>
</protein>
<feature type="chain" id="PRO_5042025169" description="C1q domain-containing protein" evidence="2">
    <location>
        <begin position="20"/>
        <end position="357"/>
    </location>
</feature>
<dbReference type="SUPFAM" id="SSF49842">
    <property type="entry name" value="TNF-like"/>
    <property type="match status" value="1"/>
</dbReference>
<keyword evidence="4" id="KW-1185">Reference proteome</keyword>
<feature type="signal peptide" evidence="2">
    <location>
        <begin position="1"/>
        <end position="19"/>
    </location>
</feature>
<dbReference type="Proteomes" id="UP001286313">
    <property type="component" value="Unassembled WGS sequence"/>
</dbReference>
<dbReference type="EMBL" id="JAWQEG010002166">
    <property type="protein sequence ID" value="KAK3873934.1"/>
    <property type="molecule type" value="Genomic_DNA"/>
</dbReference>
<dbReference type="Gene3D" id="2.60.120.40">
    <property type="match status" value="1"/>
</dbReference>
<evidence type="ECO:0000256" key="1">
    <source>
        <dbReference type="SAM" id="Phobius"/>
    </source>
</evidence>
<dbReference type="InterPro" id="IPR008983">
    <property type="entry name" value="Tumour_necrosis_fac-like_dom"/>
</dbReference>
<evidence type="ECO:0008006" key="5">
    <source>
        <dbReference type="Google" id="ProtNLM"/>
    </source>
</evidence>
<organism evidence="3 4">
    <name type="scientific">Petrolisthes cinctipes</name>
    <name type="common">Flat porcelain crab</name>
    <dbReference type="NCBI Taxonomy" id="88211"/>
    <lineage>
        <taxon>Eukaryota</taxon>
        <taxon>Metazoa</taxon>
        <taxon>Ecdysozoa</taxon>
        <taxon>Arthropoda</taxon>
        <taxon>Crustacea</taxon>
        <taxon>Multicrustacea</taxon>
        <taxon>Malacostraca</taxon>
        <taxon>Eumalacostraca</taxon>
        <taxon>Eucarida</taxon>
        <taxon>Decapoda</taxon>
        <taxon>Pleocyemata</taxon>
        <taxon>Anomura</taxon>
        <taxon>Galatheoidea</taxon>
        <taxon>Porcellanidae</taxon>
        <taxon>Petrolisthes</taxon>
    </lineage>
</organism>
<evidence type="ECO:0000256" key="2">
    <source>
        <dbReference type="SAM" id="SignalP"/>
    </source>
</evidence>
<dbReference type="AlphaFoldDB" id="A0AAE1FHW3"/>
<name>A0AAE1FHW3_PETCI</name>
<keyword evidence="1" id="KW-0472">Membrane</keyword>
<sequence>MRVVLAALVAVLGWQEVAGQDSQNQGQYCIGLGQIQRQLNDLLTQFCRATPASHEPTIIHSDSPVSRQGSFSGRSGVAPVWDECPSANFSVERAKPNGDSNTIISPAKIEFQNVVVNNGAWSTIDNVFTAPCDGLFNFSFDAQSSEYFIIQLFKNRRAQVTAYGSNQQPVQESNTLNLEIGDRAGGVSWAWVGGCVGDVGLGGWVCGCRGPGWVGVWVSWAWLGGWVGVVGLAGWVGVVGLGGWSKARRPKCRTCVCRAAVLQYFPRVSQNDLVNLSCLPPPPTVWNQGMGIPPHPTPLHLMSILTLYQGRLAWVSTVDTPAGTTALTADSTFSIPTQPCTTACCPTPLLTQASSHP</sequence>
<accession>A0AAE1FHW3</accession>
<proteinExistence type="predicted"/>
<keyword evidence="1" id="KW-1133">Transmembrane helix</keyword>
<keyword evidence="2" id="KW-0732">Signal</keyword>
<evidence type="ECO:0000313" key="3">
    <source>
        <dbReference type="EMBL" id="KAK3873934.1"/>
    </source>
</evidence>
<evidence type="ECO:0000313" key="4">
    <source>
        <dbReference type="Proteomes" id="UP001286313"/>
    </source>
</evidence>